<proteinExistence type="predicted"/>
<evidence type="ECO:0000256" key="1">
    <source>
        <dbReference type="SAM" id="SignalP"/>
    </source>
</evidence>
<reference evidence="2" key="1">
    <citation type="submission" date="2023-10" db="EMBL/GenBank/DDBJ databases">
        <authorList>
            <person name="Domelevo Entfellner J.-B."/>
        </authorList>
    </citation>
    <scope>NUCLEOTIDE SEQUENCE</scope>
</reference>
<dbReference type="Proteomes" id="UP001189624">
    <property type="component" value="Chromosome 7"/>
</dbReference>
<keyword evidence="3" id="KW-1185">Reference proteome</keyword>
<accession>A0AA86VZS0</accession>
<sequence>MRNHVSSLSFLFLLIPFLPPVQCADTTFAPSFYTEEIYKELENLATLLNKDIKAGLGFCIKDVRKDWEEAFDFKGRLDFVDSCVKKKGDFRDRICTAAEIRYYFHGFLEQGGTAANYVKPNKNCNLTSWVSGCEPGWSCSAGKNVDLKKDVKDIPFRTSTCQPCCEGFFCPQGLTCMIRSYCPIAKLNNETGVCDPYTYQIPQGETNHTCGSADIWSGVVNNSDIFCSAGSYCPTTTRKVSCDSGY</sequence>
<evidence type="ECO:0000313" key="3">
    <source>
        <dbReference type="Proteomes" id="UP001189624"/>
    </source>
</evidence>
<organism evidence="2 3">
    <name type="scientific">Sphenostylis stenocarpa</name>
    <dbReference type="NCBI Taxonomy" id="92480"/>
    <lineage>
        <taxon>Eukaryota</taxon>
        <taxon>Viridiplantae</taxon>
        <taxon>Streptophyta</taxon>
        <taxon>Embryophyta</taxon>
        <taxon>Tracheophyta</taxon>
        <taxon>Spermatophyta</taxon>
        <taxon>Magnoliopsida</taxon>
        <taxon>eudicotyledons</taxon>
        <taxon>Gunneridae</taxon>
        <taxon>Pentapetalae</taxon>
        <taxon>rosids</taxon>
        <taxon>fabids</taxon>
        <taxon>Fabales</taxon>
        <taxon>Fabaceae</taxon>
        <taxon>Papilionoideae</taxon>
        <taxon>50 kb inversion clade</taxon>
        <taxon>NPAAA clade</taxon>
        <taxon>indigoferoid/millettioid clade</taxon>
        <taxon>Phaseoleae</taxon>
        <taxon>Sphenostylis</taxon>
    </lineage>
</organism>
<gene>
    <name evidence="2" type="ORF">AYBTSS11_LOCUS21812</name>
</gene>
<evidence type="ECO:0000313" key="2">
    <source>
        <dbReference type="EMBL" id="CAJ1968620.1"/>
    </source>
</evidence>
<feature type="chain" id="PRO_5041736187" evidence="1">
    <location>
        <begin position="24"/>
        <end position="246"/>
    </location>
</feature>
<keyword evidence="1" id="KW-0732">Signal</keyword>
<protein>
    <submittedName>
        <fullName evidence="2">Uncharacterized protein</fullName>
    </submittedName>
</protein>
<dbReference type="Gramene" id="rna-AYBTSS11_LOCUS21812">
    <property type="protein sequence ID" value="CAJ1968620.1"/>
    <property type="gene ID" value="gene-AYBTSS11_LOCUS21812"/>
</dbReference>
<dbReference type="EMBL" id="OY731404">
    <property type="protein sequence ID" value="CAJ1968620.1"/>
    <property type="molecule type" value="Genomic_DNA"/>
</dbReference>
<feature type="signal peptide" evidence="1">
    <location>
        <begin position="1"/>
        <end position="23"/>
    </location>
</feature>
<name>A0AA86VZS0_9FABA</name>
<dbReference type="AlphaFoldDB" id="A0AA86VZS0"/>